<reference evidence="2" key="1">
    <citation type="submission" date="2021-05" db="EMBL/GenBank/DDBJ databases">
        <title>Pangenome of Leuconostoc gelidum warrants species status for Leuconostoc gelidum subsp. gasicomitatum.</title>
        <authorList>
            <person name="Johansson P."/>
            <person name="Sade E."/>
            <person name="Hultman J."/>
            <person name="Auvinen P."/>
            <person name="Bjorkroth J."/>
        </authorList>
    </citation>
    <scope>NUCLEOTIDE SEQUENCE</scope>
    <source>
        <strain evidence="2">C220d</strain>
    </source>
</reference>
<organism evidence="2 3">
    <name type="scientific">Leuconostoc gelidum subsp. gelidum</name>
    <dbReference type="NCBI Taxonomy" id="1607839"/>
    <lineage>
        <taxon>Bacteria</taxon>
        <taxon>Bacillati</taxon>
        <taxon>Bacillota</taxon>
        <taxon>Bacilli</taxon>
        <taxon>Lactobacillales</taxon>
        <taxon>Lactobacillaceae</taxon>
        <taxon>Leuconostoc</taxon>
        <taxon>Leuconostoc gelidum group</taxon>
    </lineage>
</organism>
<accession>A0AB35FXP2</accession>
<feature type="transmembrane region" description="Helical" evidence="1">
    <location>
        <begin position="38"/>
        <end position="57"/>
    </location>
</feature>
<dbReference type="RefSeq" id="WP_089896367.1">
    <property type="nucleotide sequence ID" value="NZ_JAHBFV010000006.1"/>
</dbReference>
<evidence type="ECO:0000313" key="2">
    <source>
        <dbReference type="EMBL" id="MBZ6015386.1"/>
    </source>
</evidence>
<feature type="transmembrane region" description="Helical" evidence="1">
    <location>
        <begin position="6"/>
        <end position="26"/>
    </location>
</feature>
<proteinExistence type="predicted"/>
<name>A0AB35FXP2_LEUGE</name>
<sequence>MDLITFFNSLTATVYGFITLFTWVSVQAIKQTKIDNRWLPLVSIVVGTLVGFVSASYIYSTDIWLGAAFGFISGFAATGLNEVLNHYAFNPMKESEK</sequence>
<dbReference type="InterPro" id="IPR009708">
    <property type="entry name" value="Phage_A118_holin/antiholin"/>
</dbReference>
<evidence type="ECO:0000256" key="1">
    <source>
        <dbReference type="SAM" id="Phobius"/>
    </source>
</evidence>
<comment type="caution">
    <text evidence="2">The sequence shown here is derived from an EMBL/GenBank/DDBJ whole genome shotgun (WGS) entry which is preliminary data.</text>
</comment>
<dbReference type="Pfam" id="PF06946">
    <property type="entry name" value="Phage_holin_5_1"/>
    <property type="match status" value="1"/>
</dbReference>
<dbReference type="AlphaFoldDB" id="A0AB35FXP2"/>
<keyword evidence="1" id="KW-1133">Transmembrane helix</keyword>
<feature type="transmembrane region" description="Helical" evidence="1">
    <location>
        <begin position="63"/>
        <end position="84"/>
    </location>
</feature>
<keyword evidence="1" id="KW-0812">Transmembrane</keyword>
<protein>
    <submittedName>
        <fullName evidence="2">Holin</fullName>
    </submittedName>
</protein>
<gene>
    <name evidence="2" type="ORF">KII88_02385</name>
</gene>
<evidence type="ECO:0000313" key="3">
    <source>
        <dbReference type="Proteomes" id="UP000727071"/>
    </source>
</evidence>
<keyword evidence="1" id="KW-0472">Membrane</keyword>
<dbReference type="Proteomes" id="UP000727071">
    <property type="component" value="Unassembled WGS sequence"/>
</dbReference>
<dbReference type="EMBL" id="JAHBFV010000006">
    <property type="protein sequence ID" value="MBZ6015386.1"/>
    <property type="molecule type" value="Genomic_DNA"/>
</dbReference>